<accession>A0A8R1IEF5</accession>
<keyword evidence="3" id="KW-1185">Reference proteome</keyword>
<evidence type="ECO:0000256" key="1">
    <source>
        <dbReference type="SAM" id="Coils"/>
    </source>
</evidence>
<sequence>ESMSELRRKFNEFKRPKGFEEKLEKALTTLSNVEMGLDDTTGIDGAECGGALMEVRALIRMLDGAQERLKDLVETREQLVNDKILDEESARETLRSLQYAKTKSKELYERGATCVERLEDCVEMFERLKNESDEIERFLEQMEQRLDRYAASDRPEEEAIVNELISEWNRNE</sequence>
<reference evidence="3" key="1">
    <citation type="submission" date="2010-08" db="EMBL/GenBank/DDBJ databases">
        <authorList>
            <consortium name="Caenorhabditis japonica Sequencing Consortium"/>
            <person name="Wilson R.K."/>
        </authorList>
    </citation>
    <scope>NUCLEOTIDE SEQUENCE [LARGE SCALE GENOMIC DNA]</scope>
    <source>
        <strain evidence="3">DF5081</strain>
    </source>
</reference>
<dbReference type="EnsemblMetazoa" id="CJA34390.1">
    <property type="protein sequence ID" value="CJA34390.1"/>
    <property type="gene ID" value="WBGene00210237"/>
</dbReference>
<dbReference type="AlphaFoldDB" id="A0A8R1IEF5"/>
<evidence type="ECO:0000313" key="2">
    <source>
        <dbReference type="EnsemblMetazoa" id="CJA34390.1"/>
    </source>
</evidence>
<keyword evidence="1" id="KW-0175">Coiled coil</keyword>
<evidence type="ECO:0000313" key="3">
    <source>
        <dbReference type="Proteomes" id="UP000005237"/>
    </source>
</evidence>
<proteinExistence type="predicted"/>
<name>A0A8R1IEF5_CAEJA</name>
<dbReference type="Gene3D" id="1.20.58.60">
    <property type="match status" value="1"/>
</dbReference>
<organism evidence="2 3">
    <name type="scientific">Caenorhabditis japonica</name>
    <dbReference type="NCBI Taxonomy" id="281687"/>
    <lineage>
        <taxon>Eukaryota</taxon>
        <taxon>Metazoa</taxon>
        <taxon>Ecdysozoa</taxon>
        <taxon>Nematoda</taxon>
        <taxon>Chromadorea</taxon>
        <taxon>Rhabditida</taxon>
        <taxon>Rhabditina</taxon>
        <taxon>Rhabditomorpha</taxon>
        <taxon>Rhabditoidea</taxon>
        <taxon>Rhabditidae</taxon>
        <taxon>Peloderinae</taxon>
        <taxon>Caenorhabditis</taxon>
    </lineage>
</organism>
<protein>
    <submittedName>
        <fullName evidence="2">Uncharacterized protein</fullName>
    </submittedName>
</protein>
<dbReference type="SUPFAM" id="SSF46966">
    <property type="entry name" value="Spectrin repeat"/>
    <property type="match status" value="1"/>
</dbReference>
<dbReference type="Proteomes" id="UP000005237">
    <property type="component" value="Unassembled WGS sequence"/>
</dbReference>
<feature type="coiled-coil region" evidence="1">
    <location>
        <begin position="55"/>
        <end position="82"/>
    </location>
</feature>
<reference evidence="2" key="2">
    <citation type="submission" date="2022-06" db="UniProtKB">
        <authorList>
            <consortium name="EnsemblMetazoa"/>
        </authorList>
    </citation>
    <scope>IDENTIFICATION</scope>
    <source>
        <strain evidence="2">DF5081</strain>
    </source>
</reference>